<evidence type="ECO:0000313" key="2">
    <source>
        <dbReference type="EMBL" id="KAF2235032.1"/>
    </source>
</evidence>
<evidence type="ECO:0000313" key="3">
    <source>
        <dbReference type="Proteomes" id="UP000800092"/>
    </source>
</evidence>
<reference evidence="2" key="1">
    <citation type="journal article" date="2020" name="Stud. Mycol.">
        <title>101 Dothideomycetes genomes: a test case for predicting lifestyles and emergence of pathogens.</title>
        <authorList>
            <person name="Haridas S."/>
            <person name="Albert R."/>
            <person name="Binder M."/>
            <person name="Bloem J."/>
            <person name="Labutti K."/>
            <person name="Salamov A."/>
            <person name="Andreopoulos B."/>
            <person name="Baker S."/>
            <person name="Barry K."/>
            <person name="Bills G."/>
            <person name="Bluhm B."/>
            <person name="Cannon C."/>
            <person name="Castanera R."/>
            <person name="Culley D."/>
            <person name="Daum C."/>
            <person name="Ezra D."/>
            <person name="Gonzalez J."/>
            <person name="Henrissat B."/>
            <person name="Kuo A."/>
            <person name="Liang C."/>
            <person name="Lipzen A."/>
            <person name="Lutzoni F."/>
            <person name="Magnuson J."/>
            <person name="Mondo S."/>
            <person name="Nolan M."/>
            <person name="Ohm R."/>
            <person name="Pangilinan J."/>
            <person name="Park H.-J."/>
            <person name="Ramirez L."/>
            <person name="Alfaro M."/>
            <person name="Sun H."/>
            <person name="Tritt A."/>
            <person name="Yoshinaga Y."/>
            <person name="Zwiers L.-H."/>
            <person name="Turgeon B."/>
            <person name="Goodwin S."/>
            <person name="Spatafora J."/>
            <person name="Crous P."/>
            <person name="Grigoriev I."/>
        </authorList>
    </citation>
    <scope>NUCLEOTIDE SEQUENCE</scope>
    <source>
        <strain evidence="2">Tuck. ex Michener</strain>
    </source>
</reference>
<dbReference type="Proteomes" id="UP000800092">
    <property type="component" value="Unassembled WGS sequence"/>
</dbReference>
<gene>
    <name evidence="2" type="ORF">EV356DRAFT_532309</name>
</gene>
<dbReference type="AlphaFoldDB" id="A0A6A6HAH3"/>
<keyword evidence="3" id="KW-1185">Reference proteome</keyword>
<dbReference type="OrthoDB" id="3945244at2759"/>
<protein>
    <submittedName>
        <fullName evidence="2">Uncharacterized protein</fullName>
    </submittedName>
</protein>
<organism evidence="2 3">
    <name type="scientific">Viridothelium virens</name>
    <name type="common">Speckled blister lichen</name>
    <name type="synonym">Trypethelium virens</name>
    <dbReference type="NCBI Taxonomy" id="1048519"/>
    <lineage>
        <taxon>Eukaryota</taxon>
        <taxon>Fungi</taxon>
        <taxon>Dikarya</taxon>
        <taxon>Ascomycota</taxon>
        <taxon>Pezizomycotina</taxon>
        <taxon>Dothideomycetes</taxon>
        <taxon>Dothideomycetes incertae sedis</taxon>
        <taxon>Trypetheliales</taxon>
        <taxon>Trypetheliaceae</taxon>
        <taxon>Viridothelium</taxon>
    </lineage>
</organism>
<feature type="compositionally biased region" description="Low complexity" evidence="1">
    <location>
        <begin position="1"/>
        <end position="15"/>
    </location>
</feature>
<name>A0A6A6HAH3_VIRVR</name>
<dbReference type="EMBL" id="ML991794">
    <property type="protein sequence ID" value="KAF2235032.1"/>
    <property type="molecule type" value="Genomic_DNA"/>
</dbReference>
<feature type="region of interest" description="Disordered" evidence="1">
    <location>
        <begin position="1"/>
        <end position="29"/>
    </location>
</feature>
<accession>A0A6A6HAH3</accession>
<proteinExistence type="predicted"/>
<sequence>MTTDTLTSLPSSPSSADLRGPSTDNHRARARRRKYDAFQNVHEGQLGHPHYISGIDGVPSIFCIFPADLSQAKVATMTKCDLWVEAQHQGPPRYHRSHRWEKLGWDGWKGKGRGRGNLEIDGWEEAREQIGEEWEARMDAWYEEMKMWEMSGPDGEVEEDSEWGEARREGNFGVLVDWAKADWEEKRMREAEKAGWDVMSEVGSVESDEIEGGWGLFWDESDFEIV</sequence>
<evidence type="ECO:0000256" key="1">
    <source>
        <dbReference type="SAM" id="MobiDB-lite"/>
    </source>
</evidence>